<reference evidence="4" key="1">
    <citation type="journal article" date="2019" name="Sci. Rep.">
        <title>Draft genome of Tanacetum cinerariifolium, the natural source of mosquito coil.</title>
        <authorList>
            <person name="Yamashiro T."/>
            <person name="Shiraishi A."/>
            <person name="Satake H."/>
            <person name="Nakayama K."/>
        </authorList>
    </citation>
    <scope>NUCLEOTIDE SEQUENCE</scope>
</reference>
<dbReference type="EMBL" id="BKCJ010425336">
    <property type="protein sequence ID" value="GFA44547.1"/>
    <property type="molecule type" value="Genomic_DNA"/>
</dbReference>
<dbReference type="CDD" id="cd00303">
    <property type="entry name" value="retropepsin_like"/>
    <property type="match status" value="1"/>
</dbReference>
<gene>
    <name evidence="4" type="ORF">Tci_616519</name>
</gene>
<feature type="compositionally biased region" description="Basic and acidic residues" evidence="2">
    <location>
        <begin position="134"/>
        <end position="151"/>
    </location>
</feature>
<dbReference type="GO" id="GO:0006508">
    <property type="term" value="P:proteolysis"/>
    <property type="evidence" value="ECO:0007669"/>
    <property type="project" value="InterPro"/>
</dbReference>
<feature type="region of interest" description="Disordered" evidence="2">
    <location>
        <begin position="134"/>
        <end position="183"/>
    </location>
</feature>
<accession>A0A699JL28</accession>
<dbReference type="InterPro" id="IPR021109">
    <property type="entry name" value="Peptidase_aspartic_dom_sf"/>
</dbReference>
<dbReference type="PROSITE" id="PS50158">
    <property type="entry name" value="ZF_CCHC"/>
    <property type="match status" value="1"/>
</dbReference>
<keyword evidence="1" id="KW-0479">Metal-binding</keyword>
<evidence type="ECO:0000259" key="3">
    <source>
        <dbReference type="PROSITE" id="PS50158"/>
    </source>
</evidence>
<evidence type="ECO:0000313" key="4">
    <source>
        <dbReference type="EMBL" id="GFA44547.1"/>
    </source>
</evidence>
<dbReference type="PANTHER" id="PTHR15503">
    <property type="entry name" value="LDOC1 RELATED"/>
    <property type="match status" value="1"/>
</dbReference>
<sequence>MVTNLLPSTPSWKGLESRSPDPLALQPLQLMLKTRLLISRSCLRCWDVLMSLKLGWLATSLRVMLLVGGGILNKPREEKRMWQHCHRRTSVRFSFCNISLCLRSKSMRGSITLFVREKMNSLVANAGRNIELLRERGGSNNKRNRDGDRIHPVARNNNPKGSYDSQGSNSGQKSYQKNQNQQYNRSFRYSSQKGYTDYASSPLCDTCGKLHLGKACHKITGACFCCGLTRHMAKDCPKNGGSGSKGNGNDKQLAAKGKVFSLTRDQAANSSGTILGTLLMNDHVVFVLFDTGATHSVISITLAKYINIPSTLLNFTLSISMPMKGLAINNHEY</sequence>
<feature type="compositionally biased region" description="Polar residues" evidence="2">
    <location>
        <begin position="155"/>
        <end position="167"/>
    </location>
</feature>
<dbReference type="InterPro" id="IPR001969">
    <property type="entry name" value="Aspartic_peptidase_AS"/>
</dbReference>
<dbReference type="InterPro" id="IPR032567">
    <property type="entry name" value="RTL1-rel"/>
</dbReference>
<dbReference type="GO" id="GO:0003676">
    <property type="term" value="F:nucleic acid binding"/>
    <property type="evidence" value="ECO:0007669"/>
    <property type="project" value="InterPro"/>
</dbReference>
<proteinExistence type="predicted"/>
<protein>
    <recommendedName>
        <fullName evidence="3">CCHC-type domain-containing protein</fullName>
    </recommendedName>
</protein>
<comment type="caution">
    <text evidence="4">The sequence shown here is derived from an EMBL/GenBank/DDBJ whole genome shotgun (WGS) entry which is preliminary data.</text>
</comment>
<feature type="domain" description="CCHC-type" evidence="3">
    <location>
        <begin position="223"/>
        <end position="238"/>
    </location>
</feature>
<dbReference type="SUPFAM" id="SSF50630">
    <property type="entry name" value="Acid proteases"/>
    <property type="match status" value="1"/>
</dbReference>
<dbReference type="GO" id="GO:0008270">
    <property type="term" value="F:zinc ion binding"/>
    <property type="evidence" value="ECO:0007669"/>
    <property type="project" value="UniProtKB-KW"/>
</dbReference>
<dbReference type="AlphaFoldDB" id="A0A699JL28"/>
<dbReference type="InterPro" id="IPR001878">
    <property type="entry name" value="Znf_CCHC"/>
</dbReference>
<evidence type="ECO:0000256" key="2">
    <source>
        <dbReference type="SAM" id="MobiDB-lite"/>
    </source>
</evidence>
<dbReference type="GO" id="GO:0004190">
    <property type="term" value="F:aspartic-type endopeptidase activity"/>
    <property type="evidence" value="ECO:0007669"/>
    <property type="project" value="InterPro"/>
</dbReference>
<feature type="compositionally biased region" description="Low complexity" evidence="2">
    <location>
        <begin position="168"/>
        <end position="183"/>
    </location>
</feature>
<dbReference type="Pfam" id="PF08284">
    <property type="entry name" value="RVP_2"/>
    <property type="match status" value="1"/>
</dbReference>
<keyword evidence="1" id="KW-0863">Zinc-finger</keyword>
<dbReference type="PROSITE" id="PS00141">
    <property type="entry name" value="ASP_PROTEASE"/>
    <property type="match status" value="1"/>
</dbReference>
<dbReference type="PANTHER" id="PTHR15503:SF42">
    <property type="entry name" value="ZINC FINGER, CCHC-TYPE, RETROTRANSPOSON GAG DOMAIN, ASPARTIC PEPTIDASE DOMAIN PROTEIN-RELATED"/>
    <property type="match status" value="1"/>
</dbReference>
<organism evidence="4">
    <name type="scientific">Tanacetum cinerariifolium</name>
    <name type="common">Dalmatian daisy</name>
    <name type="synonym">Chrysanthemum cinerariifolium</name>
    <dbReference type="NCBI Taxonomy" id="118510"/>
    <lineage>
        <taxon>Eukaryota</taxon>
        <taxon>Viridiplantae</taxon>
        <taxon>Streptophyta</taxon>
        <taxon>Embryophyta</taxon>
        <taxon>Tracheophyta</taxon>
        <taxon>Spermatophyta</taxon>
        <taxon>Magnoliopsida</taxon>
        <taxon>eudicotyledons</taxon>
        <taxon>Gunneridae</taxon>
        <taxon>Pentapetalae</taxon>
        <taxon>asterids</taxon>
        <taxon>campanulids</taxon>
        <taxon>Asterales</taxon>
        <taxon>Asteraceae</taxon>
        <taxon>Asteroideae</taxon>
        <taxon>Anthemideae</taxon>
        <taxon>Anthemidinae</taxon>
        <taxon>Tanacetum</taxon>
    </lineage>
</organism>
<evidence type="ECO:0000256" key="1">
    <source>
        <dbReference type="PROSITE-ProRule" id="PRU00047"/>
    </source>
</evidence>
<name>A0A699JL28_TANCI</name>
<keyword evidence="1" id="KW-0862">Zinc</keyword>